<dbReference type="EMBL" id="PDUG01000006">
    <property type="protein sequence ID" value="PIC18040.1"/>
    <property type="molecule type" value="Genomic_DNA"/>
</dbReference>
<keyword evidence="2" id="KW-1133">Transmembrane helix</keyword>
<feature type="compositionally biased region" description="Basic and acidic residues" evidence="1">
    <location>
        <begin position="28"/>
        <end position="41"/>
    </location>
</feature>
<dbReference type="AlphaFoldDB" id="A0A2G5SSM9"/>
<feature type="signal peptide" evidence="3">
    <location>
        <begin position="1"/>
        <end position="18"/>
    </location>
</feature>
<feature type="region of interest" description="Disordered" evidence="1">
    <location>
        <begin position="28"/>
        <end position="62"/>
    </location>
</feature>
<protein>
    <submittedName>
        <fullName evidence="4">Uncharacterized protein</fullName>
    </submittedName>
</protein>
<dbReference type="Proteomes" id="UP000230233">
    <property type="component" value="Chromosome X"/>
</dbReference>
<reference evidence="5" key="1">
    <citation type="submission" date="2017-10" db="EMBL/GenBank/DDBJ databases">
        <title>Rapid genome shrinkage in a self-fertile nematode reveals novel sperm competition proteins.</title>
        <authorList>
            <person name="Yin D."/>
            <person name="Schwarz E.M."/>
            <person name="Thomas C.G."/>
            <person name="Felde R.L."/>
            <person name="Korf I.F."/>
            <person name="Cutter A.D."/>
            <person name="Schartner C.M."/>
            <person name="Ralston E.J."/>
            <person name="Meyer B.J."/>
            <person name="Haag E.S."/>
        </authorList>
    </citation>
    <scope>NUCLEOTIDE SEQUENCE [LARGE SCALE GENOMIC DNA]</scope>
    <source>
        <strain evidence="5">JU1422</strain>
    </source>
</reference>
<evidence type="ECO:0000313" key="5">
    <source>
        <dbReference type="Proteomes" id="UP000230233"/>
    </source>
</evidence>
<name>A0A2G5SSM9_9PELO</name>
<accession>A0A2G5SSM9</accession>
<evidence type="ECO:0000256" key="1">
    <source>
        <dbReference type="SAM" id="MobiDB-lite"/>
    </source>
</evidence>
<keyword evidence="2" id="KW-0472">Membrane</keyword>
<gene>
    <name evidence="4" type="primary">Cnig_chr_X.g24075</name>
    <name evidence="4" type="ORF">B9Z55_024075</name>
</gene>
<keyword evidence="2" id="KW-0812">Transmembrane</keyword>
<comment type="caution">
    <text evidence="4">The sequence shown here is derived from an EMBL/GenBank/DDBJ whole genome shotgun (WGS) entry which is preliminary data.</text>
</comment>
<feature type="chain" id="PRO_5013882341" evidence="3">
    <location>
        <begin position="19"/>
        <end position="171"/>
    </location>
</feature>
<evidence type="ECO:0000256" key="3">
    <source>
        <dbReference type="SAM" id="SignalP"/>
    </source>
</evidence>
<sequence>MNLIILLIIASTVTGTIAAPVRNSLREHSKLQKTSVPRDHTYSPSIHASDEHATKKNVQPAKSPIVPTPVVECAKKHPPPTPSKFERQLRGAINKLVILLGIPIVVVLIIVSFFRAQKWYADLKLRRDIRQIFQQAQNQQQVRFIKNSGNEENQNSYYSETEDEGVIQIIN</sequence>
<dbReference type="OrthoDB" id="10421286at2759"/>
<evidence type="ECO:0000313" key="4">
    <source>
        <dbReference type="EMBL" id="PIC18040.1"/>
    </source>
</evidence>
<organism evidence="4 5">
    <name type="scientific">Caenorhabditis nigoni</name>
    <dbReference type="NCBI Taxonomy" id="1611254"/>
    <lineage>
        <taxon>Eukaryota</taxon>
        <taxon>Metazoa</taxon>
        <taxon>Ecdysozoa</taxon>
        <taxon>Nematoda</taxon>
        <taxon>Chromadorea</taxon>
        <taxon>Rhabditida</taxon>
        <taxon>Rhabditina</taxon>
        <taxon>Rhabditomorpha</taxon>
        <taxon>Rhabditoidea</taxon>
        <taxon>Rhabditidae</taxon>
        <taxon>Peloderinae</taxon>
        <taxon>Caenorhabditis</taxon>
    </lineage>
</organism>
<keyword evidence="3" id="KW-0732">Signal</keyword>
<feature type="transmembrane region" description="Helical" evidence="2">
    <location>
        <begin position="96"/>
        <end position="116"/>
    </location>
</feature>
<keyword evidence="5" id="KW-1185">Reference proteome</keyword>
<proteinExistence type="predicted"/>
<evidence type="ECO:0000256" key="2">
    <source>
        <dbReference type="SAM" id="Phobius"/>
    </source>
</evidence>